<dbReference type="AlphaFoldDB" id="G0JTK5"/>
<dbReference type="STRING" id="743299.Acife_1724"/>
<dbReference type="EMBL" id="CP002985">
    <property type="protein sequence ID" value="AEM47856.1"/>
    <property type="molecule type" value="Genomic_DNA"/>
</dbReference>
<gene>
    <name evidence="1" type="ORF">Acife_1724</name>
</gene>
<evidence type="ECO:0000313" key="1">
    <source>
        <dbReference type="EMBL" id="AEM47856.1"/>
    </source>
</evidence>
<dbReference type="RefSeq" id="WP_014029111.1">
    <property type="nucleotide sequence ID" value="NC_015942.1"/>
</dbReference>
<protein>
    <submittedName>
        <fullName evidence="1">Uncharacterized protein</fullName>
    </submittedName>
</protein>
<name>G0JTK5_9PROT</name>
<dbReference type="Proteomes" id="UP000009220">
    <property type="component" value="Chromosome"/>
</dbReference>
<evidence type="ECO:0000313" key="2">
    <source>
        <dbReference type="Proteomes" id="UP000009220"/>
    </source>
</evidence>
<reference evidence="1 2" key="1">
    <citation type="journal article" date="2011" name="J. Bacteriol.">
        <title>Draft genome of the psychrotolerant acidophile Acidithiobacillus ferrivorans SS3.</title>
        <authorList>
            <person name="Liljeqvist M."/>
            <person name="Valdes J."/>
            <person name="Holmes D.S."/>
            <person name="Dopson M."/>
        </authorList>
    </citation>
    <scope>NUCLEOTIDE SEQUENCE [LARGE SCALE GENOMIC DNA]</scope>
    <source>
        <strain evidence="1 2">SS3</strain>
    </source>
</reference>
<proteinExistence type="predicted"/>
<dbReference type="HOGENOM" id="CLU_3163483_0_0_6"/>
<accession>G0JTK5</accession>
<sequence>MTVTKKEITQYLSDTVGFTARDSKSLVDVYDLGRGDFRSAPALTEPK</sequence>
<organism evidence="1 2">
    <name type="scientific">Acidithiobacillus ferrivorans SS3</name>
    <dbReference type="NCBI Taxonomy" id="743299"/>
    <lineage>
        <taxon>Bacteria</taxon>
        <taxon>Pseudomonadati</taxon>
        <taxon>Pseudomonadota</taxon>
        <taxon>Acidithiobacillia</taxon>
        <taxon>Acidithiobacillales</taxon>
        <taxon>Acidithiobacillaceae</taxon>
        <taxon>Acidithiobacillus</taxon>
    </lineage>
</organism>
<dbReference type="KEGG" id="afi:Acife_1724"/>